<name>A0ABU1IWD6_9BACL</name>
<keyword evidence="1" id="KW-1133">Transmembrane helix</keyword>
<feature type="transmembrane region" description="Helical" evidence="1">
    <location>
        <begin position="115"/>
        <end position="135"/>
    </location>
</feature>
<sequence>MRTIIRQGLLAGLISGIVLGLVLKWIQYRTGSLVYTLLLNIDFIPLLPPRLPEWLEFALHLVVALVLGVLFRWWITRWQHPWLAGLTLGFASSLLFFPLTMLSDRVPALQDWQAYMYWLSGHVLYGLVLGAAGALQMRK</sequence>
<evidence type="ECO:0000313" key="3">
    <source>
        <dbReference type="Proteomes" id="UP001185028"/>
    </source>
</evidence>
<evidence type="ECO:0000313" key="2">
    <source>
        <dbReference type="EMBL" id="MDR6243553.1"/>
    </source>
</evidence>
<gene>
    <name evidence="2" type="ORF">JOC58_001440</name>
</gene>
<organism evidence="2 3">
    <name type="scientific">Paenibacillus hunanensis</name>
    <dbReference type="NCBI Taxonomy" id="539262"/>
    <lineage>
        <taxon>Bacteria</taxon>
        <taxon>Bacillati</taxon>
        <taxon>Bacillota</taxon>
        <taxon>Bacilli</taxon>
        <taxon>Bacillales</taxon>
        <taxon>Paenibacillaceae</taxon>
        <taxon>Paenibacillus</taxon>
    </lineage>
</organism>
<feature type="transmembrane region" description="Helical" evidence="1">
    <location>
        <begin position="57"/>
        <end position="75"/>
    </location>
</feature>
<feature type="transmembrane region" description="Helical" evidence="1">
    <location>
        <begin position="82"/>
        <end position="103"/>
    </location>
</feature>
<proteinExistence type="predicted"/>
<keyword evidence="1" id="KW-0472">Membrane</keyword>
<protein>
    <submittedName>
        <fullName evidence="2">Fructose-specific phosphotransferase system IIC component</fullName>
    </submittedName>
</protein>
<keyword evidence="1" id="KW-0812">Transmembrane</keyword>
<accession>A0ABU1IWD6</accession>
<feature type="transmembrane region" description="Helical" evidence="1">
    <location>
        <begin position="9"/>
        <end position="28"/>
    </location>
</feature>
<dbReference type="RefSeq" id="WP_188773731.1">
    <property type="nucleotide sequence ID" value="NZ_BMMB01000001.1"/>
</dbReference>
<evidence type="ECO:0000256" key="1">
    <source>
        <dbReference type="SAM" id="Phobius"/>
    </source>
</evidence>
<keyword evidence="3" id="KW-1185">Reference proteome</keyword>
<dbReference type="Proteomes" id="UP001185028">
    <property type="component" value="Unassembled WGS sequence"/>
</dbReference>
<reference evidence="2 3" key="1">
    <citation type="submission" date="2023-07" db="EMBL/GenBank/DDBJ databases">
        <title>Genomic Encyclopedia of Type Strains, Phase IV (KMG-IV): sequencing the most valuable type-strain genomes for metagenomic binning, comparative biology and taxonomic classification.</title>
        <authorList>
            <person name="Goeker M."/>
        </authorList>
    </citation>
    <scope>NUCLEOTIDE SEQUENCE [LARGE SCALE GENOMIC DNA]</scope>
    <source>
        <strain evidence="2 3">DSM 22170</strain>
    </source>
</reference>
<dbReference type="EMBL" id="JAVDQH010000004">
    <property type="protein sequence ID" value="MDR6243553.1"/>
    <property type="molecule type" value="Genomic_DNA"/>
</dbReference>
<comment type="caution">
    <text evidence="2">The sequence shown here is derived from an EMBL/GenBank/DDBJ whole genome shotgun (WGS) entry which is preliminary data.</text>
</comment>